<feature type="region of interest" description="Disordered" evidence="1">
    <location>
        <begin position="421"/>
        <end position="440"/>
    </location>
</feature>
<reference evidence="2 3" key="1">
    <citation type="submission" date="2024-03" db="EMBL/GenBank/DDBJ databases">
        <title>The Acrasis kona genome and developmental transcriptomes reveal deep origins of eukaryotic multicellular pathways.</title>
        <authorList>
            <person name="Sheikh S."/>
            <person name="Fu C.-J."/>
            <person name="Brown M.W."/>
            <person name="Baldauf S.L."/>
        </authorList>
    </citation>
    <scope>NUCLEOTIDE SEQUENCE [LARGE SCALE GENOMIC DNA]</scope>
    <source>
        <strain evidence="2 3">ATCC MYA-3509</strain>
    </source>
</reference>
<feature type="region of interest" description="Disordered" evidence="1">
    <location>
        <begin position="357"/>
        <end position="398"/>
    </location>
</feature>
<proteinExistence type="predicted"/>
<dbReference type="AlphaFoldDB" id="A0AAW2YHL8"/>
<organism evidence="2 3">
    <name type="scientific">Acrasis kona</name>
    <dbReference type="NCBI Taxonomy" id="1008807"/>
    <lineage>
        <taxon>Eukaryota</taxon>
        <taxon>Discoba</taxon>
        <taxon>Heterolobosea</taxon>
        <taxon>Tetramitia</taxon>
        <taxon>Eutetramitia</taxon>
        <taxon>Acrasidae</taxon>
        <taxon>Acrasis</taxon>
    </lineage>
</organism>
<dbReference type="Proteomes" id="UP001431209">
    <property type="component" value="Unassembled WGS sequence"/>
</dbReference>
<feature type="region of interest" description="Disordered" evidence="1">
    <location>
        <begin position="48"/>
        <end position="76"/>
    </location>
</feature>
<evidence type="ECO:0000313" key="2">
    <source>
        <dbReference type="EMBL" id="KAL0476657.1"/>
    </source>
</evidence>
<keyword evidence="3" id="KW-1185">Reference proteome</keyword>
<evidence type="ECO:0000256" key="1">
    <source>
        <dbReference type="SAM" id="MobiDB-lite"/>
    </source>
</evidence>
<accession>A0AAW2YHL8</accession>
<dbReference type="EMBL" id="JAOPGA020000078">
    <property type="protein sequence ID" value="KAL0476657.1"/>
    <property type="molecule type" value="Genomic_DNA"/>
</dbReference>
<comment type="caution">
    <text evidence="2">The sequence shown here is derived from an EMBL/GenBank/DDBJ whole genome shotgun (WGS) entry which is preliminary data.</text>
</comment>
<protein>
    <submittedName>
        <fullName evidence="2">Developmentally-regulated protein</fullName>
    </submittedName>
</protein>
<evidence type="ECO:0000313" key="3">
    <source>
        <dbReference type="Proteomes" id="UP001431209"/>
    </source>
</evidence>
<sequence length="712" mass="81038">MKQTTDEKNVELQVSRREKLKRFIEDRNKKRGEILLKHAIDTSMMSTTSINGSTIKTPRRSVSSRQSMSTKLADLSTRKSISKVNNDKARRKSTVVQKNPRHSIVVETQIPSTPLRVNNTSIVPPNSSQRYQELLDWRKIRESAKKTKPLMTPVKTPSSVRLMATPVVEKVPPRTNPLAAKLEKALEKCKKKDRVGCDKMFEDILAEFKSKATKSSYFWVCKAHCEQEWSGADDVLKIFEQGLANEAQPREKLNQAIEAYMANIMQSSPEIKNVVVQGSLNNSLQNKENQPVDRAQDDDDYLISSASYIQNTTQGSVNSLSEVIEVIDHITSDFDMEESDLPKATRKTLFSTPRKKFTFESPPQRVPITPFGDIGSSTADRSVSFTPRTESRDTSTSNIFRVATPGVKRLLPTSPEQIHFDLNTDVNRSPPTRRRSSNIAPAFTAAPSTPISAKPTKVQTPRSILKVKTPKRPSLNGEYKVRTFAEDDEVESLYCSEDDDYQDIPRTPFKRNVVWSQVNHYKEDSVEGVIRMSPFGADDNNENNNNDDDLLTLEPNSVNQSVFFNNTLDMTMLPNMDIESDDDGFHSANQSFESDEELEEFEIEPKAHEEFEEQEEFEPQEEFVQEEQNEMFETVQQVSDRNIRRTARHSNIFEWEQTLGRVDVMVPVPKKALIGSGRIGTKYQYQDAEEYVLTPSRRSSRLLRKSLSDAEL</sequence>
<feature type="compositionally biased region" description="Polar residues" evidence="1">
    <location>
        <begin position="375"/>
        <end position="398"/>
    </location>
</feature>
<gene>
    <name evidence="2" type="ORF">AKO1_006204</name>
</gene>
<feature type="compositionally biased region" description="Polar residues" evidence="1">
    <location>
        <begin position="48"/>
        <end position="70"/>
    </location>
</feature>
<name>A0AAW2YHL8_9EUKA</name>